<evidence type="ECO:0000313" key="2">
    <source>
        <dbReference type="Proteomes" id="UP000503483"/>
    </source>
</evidence>
<dbReference type="Proteomes" id="UP000503483">
    <property type="component" value="Chromosome"/>
</dbReference>
<dbReference type="InterPro" id="IPR046733">
    <property type="entry name" value="DUF6625"/>
</dbReference>
<accession>A0A6M8EYK9</accession>
<sequence>MANNCLLIIVYFGVFNEVLKKSLDTLTDNNVDVFLFTDKPVLLEEKENLWNHQISRSELESLTLKTLNISQEFNDYYKLCDFKIFYYSILKQYIQKQYDYIGFCDLDVVFGNLDYFLNKPITEKANVVGSRGHLMLFETQYYKKITSDLLKLNSIKRLLESNENYALDEFEFLHIYLEKEKSKKNIIWNQDISLKAVDLNYFTENYICVNRKLVLTSYLKKNLNIEVIFENSQTEYIPYIHFQKRKINDKFFKENETVKITKQSKIKNFKRFISISIQRIKTKLTTEPIIKKKLLSKLFRNEIENSL</sequence>
<name>A0A6M8EYK9_9BACT</name>
<dbReference type="Pfam" id="PF20330">
    <property type="entry name" value="DUF6625"/>
    <property type="match status" value="1"/>
</dbReference>
<dbReference type="EMBL" id="CP042652">
    <property type="protein sequence ID" value="QKE29655.1"/>
    <property type="molecule type" value="Genomic_DNA"/>
</dbReference>
<dbReference type="KEGG" id="paco:AACT_2572"/>
<evidence type="ECO:0000313" key="1">
    <source>
        <dbReference type="EMBL" id="QKE29655.1"/>
    </source>
</evidence>
<keyword evidence="2" id="KW-1185">Reference proteome</keyword>
<organism evidence="1 2">
    <name type="scientific">Arcobacter acticola</name>
    <dbReference type="NCBI Taxonomy" id="1849015"/>
    <lineage>
        <taxon>Bacteria</taxon>
        <taxon>Pseudomonadati</taxon>
        <taxon>Campylobacterota</taxon>
        <taxon>Epsilonproteobacteria</taxon>
        <taxon>Campylobacterales</taxon>
        <taxon>Arcobacteraceae</taxon>
        <taxon>Arcobacter</taxon>
    </lineage>
</organism>
<reference evidence="1 2" key="1">
    <citation type="submission" date="2019-08" db="EMBL/GenBank/DDBJ databases">
        <title>Complete genome sequence of Arcobacter acticola.</title>
        <authorList>
            <person name="Miller W."/>
        </authorList>
    </citation>
    <scope>NUCLEOTIDE SEQUENCE [LARGE SCALE GENOMIC DNA]</scope>
    <source>
        <strain evidence="1 2">KCTC 52212</strain>
    </source>
</reference>
<gene>
    <name evidence="1" type="ORF">AACT_2572</name>
</gene>
<proteinExistence type="predicted"/>
<dbReference type="RefSeq" id="WP_172127583.1">
    <property type="nucleotide sequence ID" value="NZ_CP042652.1"/>
</dbReference>
<protein>
    <recommendedName>
        <fullName evidence="3">Glycosyl transferase</fullName>
    </recommendedName>
</protein>
<evidence type="ECO:0008006" key="3">
    <source>
        <dbReference type="Google" id="ProtNLM"/>
    </source>
</evidence>
<dbReference type="AlphaFoldDB" id="A0A6M8EYK9"/>